<gene>
    <name evidence="1" type="ORF">MYCFIDRAFT_177382</name>
</gene>
<proteinExistence type="predicted"/>
<accession>M2ZMV3</accession>
<organism evidence="1 2">
    <name type="scientific">Pseudocercospora fijiensis (strain CIRAD86)</name>
    <name type="common">Black leaf streak disease fungus</name>
    <name type="synonym">Mycosphaerella fijiensis</name>
    <dbReference type="NCBI Taxonomy" id="383855"/>
    <lineage>
        <taxon>Eukaryota</taxon>
        <taxon>Fungi</taxon>
        <taxon>Dikarya</taxon>
        <taxon>Ascomycota</taxon>
        <taxon>Pezizomycotina</taxon>
        <taxon>Dothideomycetes</taxon>
        <taxon>Dothideomycetidae</taxon>
        <taxon>Mycosphaerellales</taxon>
        <taxon>Mycosphaerellaceae</taxon>
        <taxon>Pseudocercospora</taxon>
    </lineage>
</organism>
<evidence type="ECO:0000313" key="1">
    <source>
        <dbReference type="EMBL" id="EME80439.1"/>
    </source>
</evidence>
<dbReference type="KEGG" id="pfj:MYCFIDRAFT_177382"/>
<dbReference type="EMBL" id="KB446561">
    <property type="protein sequence ID" value="EME80439.1"/>
    <property type="molecule type" value="Genomic_DNA"/>
</dbReference>
<reference evidence="1 2" key="1">
    <citation type="journal article" date="2012" name="PLoS Pathog.">
        <title>Diverse lifestyles and strategies of plant pathogenesis encoded in the genomes of eighteen Dothideomycetes fungi.</title>
        <authorList>
            <person name="Ohm R.A."/>
            <person name="Feau N."/>
            <person name="Henrissat B."/>
            <person name="Schoch C.L."/>
            <person name="Horwitz B.A."/>
            <person name="Barry K.W."/>
            <person name="Condon B.J."/>
            <person name="Copeland A.C."/>
            <person name="Dhillon B."/>
            <person name="Glaser F."/>
            <person name="Hesse C.N."/>
            <person name="Kosti I."/>
            <person name="LaButti K."/>
            <person name="Lindquist E.A."/>
            <person name="Lucas S."/>
            <person name="Salamov A.A."/>
            <person name="Bradshaw R.E."/>
            <person name="Ciuffetti L."/>
            <person name="Hamelin R.C."/>
            <person name="Kema G.H.J."/>
            <person name="Lawrence C."/>
            <person name="Scott J.A."/>
            <person name="Spatafora J.W."/>
            <person name="Turgeon B.G."/>
            <person name="de Wit P.J.G.M."/>
            <person name="Zhong S."/>
            <person name="Goodwin S.B."/>
            <person name="Grigoriev I.V."/>
        </authorList>
    </citation>
    <scope>NUCLEOTIDE SEQUENCE [LARGE SCALE GENOMIC DNA]</scope>
    <source>
        <strain evidence="1 2">CIRAD86</strain>
    </source>
</reference>
<dbReference type="GeneID" id="19333729"/>
<name>M2ZMV3_PSEFD</name>
<dbReference type="HOGENOM" id="CLU_1705020_0_0_1"/>
<dbReference type="AlphaFoldDB" id="M2ZMV3"/>
<evidence type="ECO:0000313" key="2">
    <source>
        <dbReference type="Proteomes" id="UP000016932"/>
    </source>
</evidence>
<dbReference type="RefSeq" id="XP_007929370.1">
    <property type="nucleotide sequence ID" value="XM_007931179.1"/>
</dbReference>
<dbReference type="VEuPathDB" id="FungiDB:MYCFIDRAFT_177382"/>
<keyword evidence="2" id="KW-1185">Reference proteome</keyword>
<dbReference type="Proteomes" id="UP000016932">
    <property type="component" value="Unassembled WGS sequence"/>
</dbReference>
<protein>
    <submittedName>
        <fullName evidence="1">Uncharacterized protein</fullName>
    </submittedName>
</protein>
<sequence length="154" mass="16596">MLACVMGASSVRAGGAEDERAIRGEARRRHAFSFLSSQPSLFTQIQHMACAETQPCQPSATGNTCETTPSPITVLPHIHQPDLPRQHSPTMQKQTNKAPNSQFQIAIQAPSSSDVPVARNLIIKLYPLSSGFVYLPPIMAVIEAAIISSDYGPL</sequence>